<dbReference type="OrthoDB" id="9181360at2"/>
<protein>
    <submittedName>
        <fullName evidence="2">DUF2069 domain-containing protein</fullName>
    </submittedName>
</protein>
<dbReference type="AlphaFoldDB" id="A0A4U0PTM6"/>
<feature type="transmembrane region" description="Helical" evidence="1">
    <location>
        <begin position="15"/>
        <end position="35"/>
    </location>
</feature>
<sequence length="125" mass="14241">MNAVLLETWRGRVQWGAILGLIALIALCMAWELWWAPLRSGGSVLMLKALPLLLPLPGLLKGRRYTYQWCSMFILLWFIEGVMRGWSDTGVSRMLAWAEVALSIWIYVMVVLYARWTRPSLSAAA</sequence>
<comment type="caution">
    <text evidence="2">The sequence shown here is derived from an EMBL/GenBank/DDBJ whole genome shotgun (WGS) entry which is preliminary data.</text>
</comment>
<dbReference type="Pfam" id="PF09842">
    <property type="entry name" value="DUF2069"/>
    <property type="match status" value="1"/>
</dbReference>
<gene>
    <name evidence="2" type="ORF">FAZ21_13565</name>
</gene>
<evidence type="ECO:0000256" key="1">
    <source>
        <dbReference type="SAM" id="Phobius"/>
    </source>
</evidence>
<dbReference type="RefSeq" id="WP_136773977.1">
    <property type="nucleotide sequence ID" value="NZ_CP156074.1"/>
</dbReference>
<dbReference type="EMBL" id="SUMF01000016">
    <property type="protein sequence ID" value="TJZ71729.1"/>
    <property type="molecule type" value="Genomic_DNA"/>
</dbReference>
<name>A0A4U0PTM6_9NEIS</name>
<feature type="transmembrane region" description="Helical" evidence="1">
    <location>
        <begin position="95"/>
        <end position="116"/>
    </location>
</feature>
<keyword evidence="1" id="KW-0472">Membrane</keyword>
<proteinExistence type="predicted"/>
<keyword evidence="1" id="KW-0812">Transmembrane</keyword>
<keyword evidence="1" id="KW-1133">Transmembrane helix</keyword>
<organism evidence="2 3">
    <name type="scientific">Chitiniphilus eburneus</name>
    <dbReference type="NCBI Taxonomy" id="2571148"/>
    <lineage>
        <taxon>Bacteria</taxon>
        <taxon>Pseudomonadati</taxon>
        <taxon>Pseudomonadota</taxon>
        <taxon>Betaproteobacteria</taxon>
        <taxon>Neisseriales</taxon>
        <taxon>Chitinibacteraceae</taxon>
        <taxon>Chitiniphilus</taxon>
    </lineage>
</organism>
<dbReference type="Proteomes" id="UP000310016">
    <property type="component" value="Unassembled WGS sequence"/>
</dbReference>
<dbReference type="InterPro" id="IPR018643">
    <property type="entry name" value="DUF2069_membrane"/>
</dbReference>
<keyword evidence="3" id="KW-1185">Reference proteome</keyword>
<evidence type="ECO:0000313" key="3">
    <source>
        <dbReference type="Proteomes" id="UP000310016"/>
    </source>
</evidence>
<accession>A0A4U0PTM6</accession>
<evidence type="ECO:0000313" key="2">
    <source>
        <dbReference type="EMBL" id="TJZ71729.1"/>
    </source>
</evidence>
<reference evidence="2 3" key="1">
    <citation type="submission" date="2019-04" db="EMBL/GenBank/DDBJ databases">
        <title>Chitiniphilus eburnea sp. nov., a novel chitinolytic bacterium isolated from aquaculture sludge.</title>
        <authorList>
            <person name="Sheng M."/>
        </authorList>
    </citation>
    <scope>NUCLEOTIDE SEQUENCE [LARGE SCALE GENOMIC DNA]</scope>
    <source>
        <strain evidence="2 3">HX-2-15</strain>
    </source>
</reference>
<feature type="transmembrane region" description="Helical" evidence="1">
    <location>
        <begin position="66"/>
        <end position="83"/>
    </location>
</feature>